<keyword evidence="10" id="KW-0325">Glycoprotein</keyword>
<dbReference type="GeneTree" id="ENSGT00940000154657"/>
<keyword evidence="8 11" id="KW-1133">Transmembrane helix</keyword>
<dbReference type="GO" id="GO:0006508">
    <property type="term" value="P:proteolysis"/>
    <property type="evidence" value="ECO:0007669"/>
    <property type="project" value="UniProtKB-KW"/>
</dbReference>
<evidence type="ECO:0000259" key="13">
    <source>
        <dbReference type="Pfam" id="PF00930"/>
    </source>
</evidence>
<dbReference type="FunFam" id="3.40.50.1820:FF:000003">
    <property type="entry name" value="Dipeptidyl peptidase 4"/>
    <property type="match status" value="1"/>
</dbReference>
<keyword evidence="7" id="KW-0735">Signal-anchor</keyword>
<keyword evidence="15" id="KW-1185">Reference proteome</keyword>
<dbReference type="Ensembl" id="ENSEBUT00000004994.1">
    <property type="protein sequence ID" value="ENSEBUP00000004556.1"/>
    <property type="gene ID" value="ENSEBUG00000003185.1"/>
</dbReference>
<dbReference type="PANTHER" id="PTHR11731:SF200">
    <property type="entry name" value="DIPEPTIDYL PEPTIDASE 10, ISOFORM B"/>
    <property type="match status" value="1"/>
</dbReference>
<proteinExistence type="predicted"/>
<feature type="domain" description="Peptidase S9 prolyl oligopeptidase catalytic" evidence="12">
    <location>
        <begin position="577"/>
        <end position="746"/>
    </location>
</feature>
<evidence type="ECO:0000256" key="11">
    <source>
        <dbReference type="SAM" id="Phobius"/>
    </source>
</evidence>
<dbReference type="InterPro" id="IPR002469">
    <property type="entry name" value="Peptidase_S9B_N"/>
</dbReference>
<evidence type="ECO:0000256" key="3">
    <source>
        <dbReference type="ARBA" id="ARBA00022670"/>
    </source>
</evidence>
<evidence type="ECO:0000256" key="6">
    <source>
        <dbReference type="ARBA" id="ARBA00022825"/>
    </source>
</evidence>
<dbReference type="GO" id="GO:1901379">
    <property type="term" value="P:regulation of potassium ion transmembrane transport"/>
    <property type="evidence" value="ECO:0007669"/>
    <property type="project" value="TreeGrafter"/>
</dbReference>
<evidence type="ECO:0000256" key="5">
    <source>
        <dbReference type="ARBA" id="ARBA00022801"/>
    </source>
</evidence>
<dbReference type="SUPFAM" id="SSF53474">
    <property type="entry name" value="alpha/beta-Hydrolases"/>
    <property type="match status" value="1"/>
</dbReference>
<keyword evidence="6" id="KW-0720">Serine protease</keyword>
<dbReference type="PANTHER" id="PTHR11731">
    <property type="entry name" value="PROTEASE FAMILY S9B,C DIPEPTIDYL-PEPTIDASE IV-RELATED"/>
    <property type="match status" value="1"/>
</dbReference>
<keyword evidence="5" id="KW-0378">Hydrolase</keyword>
<evidence type="ECO:0000256" key="4">
    <source>
        <dbReference type="ARBA" id="ARBA00022692"/>
    </source>
</evidence>
<evidence type="ECO:0000313" key="14">
    <source>
        <dbReference type="Ensembl" id="ENSEBUP00000004556.1"/>
    </source>
</evidence>
<keyword evidence="4 11" id="KW-0812">Transmembrane</keyword>
<dbReference type="Gene3D" id="3.40.50.1820">
    <property type="entry name" value="alpha/beta hydrolase"/>
    <property type="match status" value="1"/>
</dbReference>
<dbReference type="Pfam" id="PF00326">
    <property type="entry name" value="Peptidase_S9"/>
    <property type="match status" value="1"/>
</dbReference>
<dbReference type="InterPro" id="IPR029058">
    <property type="entry name" value="AB_hydrolase_fold"/>
</dbReference>
<reference evidence="14" key="1">
    <citation type="submission" date="2025-05" db="UniProtKB">
        <authorList>
            <consortium name="Ensembl"/>
        </authorList>
    </citation>
    <scope>IDENTIFICATION</scope>
</reference>
<dbReference type="Proteomes" id="UP000694388">
    <property type="component" value="Unplaced"/>
</dbReference>
<feature type="domain" description="Dipeptidylpeptidase IV N-terminal" evidence="13">
    <location>
        <begin position="128"/>
        <end position="493"/>
    </location>
</feature>
<dbReference type="InterPro" id="IPR001375">
    <property type="entry name" value="Peptidase_S9_cat"/>
</dbReference>
<keyword evidence="2" id="KW-0031">Aminopeptidase</keyword>
<keyword evidence="3" id="KW-0645">Protease</keyword>
<evidence type="ECO:0000256" key="8">
    <source>
        <dbReference type="ARBA" id="ARBA00022989"/>
    </source>
</evidence>
<dbReference type="GO" id="GO:0004177">
    <property type="term" value="F:aminopeptidase activity"/>
    <property type="evidence" value="ECO:0007669"/>
    <property type="project" value="UniProtKB-KW"/>
</dbReference>
<evidence type="ECO:0000256" key="7">
    <source>
        <dbReference type="ARBA" id="ARBA00022968"/>
    </source>
</evidence>
<evidence type="ECO:0000256" key="10">
    <source>
        <dbReference type="ARBA" id="ARBA00023180"/>
    </source>
</evidence>
<sequence>MTTSKDGVQSSQEQEVMVSNSSERNWKGIAIALMVIIAVCSLIVMSVILLTPDEDPSQALKSNFTLDDLFSPEFELTQPTVSWISGNELIYRNSRGDVTKVNVETNQSTVLVENSVFVTLKATEYQVSPDLKYVLLAYNVQQVYRNSYKASYSFYNIHTREVSELNPPEVKNAVLQYASWGVQRQQLVFIFENNLYYQAEVWGSALRLTSSGKEGVVFNGLGDCLYQEELLHGPVAHWWSPDARWLAYLTINGSDVPFMEIPSYTGRLYPHSHSYSYPKAGQRNPHVRLMVAMLYGITHVLELKPPEILRSRDLYVSMVRWATGTRLAVNWLNRPQNFSILSLCDVTMGACNEGHQQDSDAWLVRPHAPPVFSRDGLRFFLPVPVKQGARGDFHHIAMFTPPRGGRHAIVRFITSGNWEVTKILAYDELRQKVYFLSTEDSPQSRHIYSAETVGTFNRQCLSCGLIPNCSYFDASFSHNCLYFTLQCLGESIPKLSIHRTQDWQEYFILEDNAQLSELLMMKRMPRIRYHTVKTGDYILPVQLQLPSTFREEEDYPLLLMLEERPGWQSVTERFNIGWDSQLVSVHNVIVARFDGRGSGFRGNRLLHELRHKLGVIEVKDAIMAVRSLLTSHEFIDKRRIGVYGKAYGGYLSIVLLGTSQGLFKCAVANAPVTDWRNFASAFSERYLGHPHHFEKTYEASKAAHRLGKVLDQKLMLLHGTADEIVHFQHTAELIKELIATNGNYTLPVREHVHSSCLNTCVSKWAQSNFDNHCMRQTFNFTNT</sequence>
<evidence type="ECO:0000259" key="12">
    <source>
        <dbReference type="Pfam" id="PF00326"/>
    </source>
</evidence>
<evidence type="ECO:0000256" key="2">
    <source>
        <dbReference type="ARBA" id="ARBA00022438"/>
    </source>
</evidence>
<dbReference type="InterPro" id="IPR050278">
    <property type="entry name" value="Serine_Prot_S9B/DPPIV"/>
</dbReference>
<name>A0A8C4NCI7_EPTBU</name>
<evidence type="ECO:0000256" key="1">
    <source>
        <dbReference type="ARBA" id="ARBA00004401"/>
    </source>
</evidence>
<keyword evidence="9 11" id="KW-0472">Membrane</keyword>
<dbReference type="OMA" id="NFTQRYL"/>
<feature type="transmembrane region" description="Helical" evidence="11">
    <location>
        <begin position="29"/>
        <end position="50"/>
    </location>
</feature>
<evidence type="ECO:0000313" key="15">
    <source>
        <dbReference type="Proteomes" id="UP000694388"/>
    </source>
</evidence>
<dbReference type="Gene3D" id="2.140.10.30">
    <property type="entry name" value="Dipeptidylpeptidase IV, N-terminal domain"/>
    <property type="match status" value="1"/>
</dbReference>
<accession>A0A8C4NCI7</accession>
<dbReference type="Ensembl" id="ENSEBUT00000004968.1">
    <property type="protein sequence ID" value="ENSEBUP00000004530.1"/>
    <property type="gene ID" value="ENSEBUG00000003185.1"/>
</dbReference>
<dbReference type="GO" id="GO:0008076">
    <property type="term" value="C:voltage-gated potassium channel complex"/>
    <property type="evidence" value="ECO:0007669"/>
    <property type="project" value="TreeGrafter"/>
</dbReference>
<dbReference type="SUPFAM" id="SSF82171">
    <property type="entry name" value="DPP6 N-terminal domain-like"/>
    <property type="match status" value="1"/>
</dbReference>
<organism evidence="14 15">
    <name type="scientific">Eptatretus burgeri</name>
    <name type="common">Inshore hagfish</name>
    <dbReference type="NCBI Taxonomy" id="7764"/>
    <lineage>
        <taxon>Eukaryota</taxon>
        <taxon>Metazoa</taxon>
        <taxon>Chordata</taxon>
        <taxon>Craniata</taxon>
        <taxon>Vertebrata</taxon>
        <taxon>Cyclostomata</taxon>
        <taxon>Myxini</taxon>
        <taxon>Myxiniformes</taxon>
        <taxon>Myxinidae</taxon>
        <taxon>Eptatretinae</taxon>
        <taxon>Eptatretus</taxon>
    </lineage>
</organism>
<protein>
    <submittedName>
        <fullName evidence="14">Dipeptidyl peptidase like 10</fullName>
    </submittedName>
</protein>
<evidence type="ECO:0000256" key="9">
    <source>
        <dbReference type="ARBA" id="ARBA00023136"/>
    </source>
</evidence>
<dbReference type="GO" id="GO:0008236">
    <property type="term" value="F:serine-type peptidase activity"/>
    <property type="evidence" value="ECO:0007669"/>
    <property type="project" value="UniProtKB-KW"/>
</dbReference>
<dbReference type="AlphaFoldDB" id="A0A8C4NCI7"/>
<comment type="subcellular location">
    <subcellularLocation>
        <location evidence="1">Cell membrane</location>
        <topology evidence="1">Single-pass type II membrane protein</topology>
    </subcellularLocation>
</comment>
<dbReference type="Pfam" id="PF00930">
    <property type="entry name" value="DPPIV_N"/>
    <property type="match status" value="1"/>
</dbReference>